<evidence type="ECO:0000256" key="1">
    <source>
        <dbReference type="SAM" id="MobiDB-lite"/>
    </source>
</evidence>
<dbReference type="Proteomes" id="UP001055439">
    <property type="component" value="Chromosome 5"/>
</dbReference>
<dbReference type="AlphaFoldDB" id="A0A9E7G3X6"/>
<evidence type="ECO:0000313" key="2">
    <source>
        <dbReference type="EMBL" id="URE07736.1"/>
    </source>
</evidence>
<proteinExistence type="predicted"/>
<organism evidence="2 3">
    <name type="scientific">Musa troglodytarum</name>
    <name type="common">fe'i banana</name>
    <dbReference type="NCBI Taxonomy" id="320322"/>
    <lineage>
        <taxon>Eukaryota</taxon>
        <taxon>Viridiplantae</taxon>
        <taxon>Streptophyta</taxon>
        <taxon>Embryophyta</taxon>
        <taxon>Tracheophyta</taxon>
        <taxon>Spermatophyta</taxon>
        <taxon>Magnoliopsida</taxon>
        <taxon>Liliopsida</taxon>
        <taxon>Zingiberales</taxon>
        <taxon>Musaceae</taxon>
        <taxon>Musa</taxon>
    </lineage>
</organism>
<protein>
    <submittedName>
        <fullName evidence="2">Uncharacterized protein</fullName>
    </submittedName>
</protein>
<keyword evidence="3" id="KW-1185">Reference proteome</keyword>
<reference evidence="2" key="1">
    <citation type="submission" date="2022-05" db="EMBL/GenBank/DDBJ databases">
        <title>The Musa troglodytarum L. genome provides insights into the mechanism of non-climacteric behaviour and enrichment of carotenoids.</title>
        <authorList>
            <person name="Wang J."/>
        </authorList>
    </citation>
    <scope>NUCLEOTIDE SEQUENCE</scope>
    <source>
        <tissue evidence="2">Leaf</tissue>
    </source>
</reference>
<feature type="compositionally biased region" description="Basic and acidic residues" evidence="1">
    <location>
        <begin position="263"/>
        <end position="283"/>
    </location>
</feature>
<sequence>MGAVPAVTAASGADWTTNQVILRDSPLAVVLMKTALWLLMVVMQQLLRWQLYLQSYRRDPSWLPRWSQIMLDPQVVKKVDDGGLPLILMMEIILFQTKKKFLDLWILENLFNGVHLCQIPRKCGSCMSIYSHESTSNLVKGLAPNTKAGALEGLLAANQAIPQTAVEPPVVLPINVPLRRKPPDLAGEPCGELGRVKPVNQPDPALPLEELVVVRVDVVSEHGDQPHAGDHDPLLRIRLPAGRRGSGGRGADGGERAGGAATERGERFGGGEAETVHGGEQEGLHGGGRRSLGVLERSEKACVNCPFG</sequence>
<dbReference type="EMBL" id="CP097507">
    <property type="protein sequence ID" value="URE07736.1"/>
    <property type="molecule type" value="Genomic_DNA"/>
</dbReference>
<name>A0A9E7G3X6_9LILI</name>
<accession>A0A9E7G3X6</accession>
<feature type="region of interest" description="Disordered" evidence="1">
    <location>
        <begin position="240"/>
        <end position="292"/>
    </location>
</feature>
<gene>
    <name evidence="2" type="ORF">MUK42_27261</name>
</gene>
<dbReference type="OrthoDB" id="5334845at2759"/>
<evidence type="ECO:0000313" key="3">
    <source>
        <dbReference type="Proteomes" id="UP001055439"/>
    </source>
</evidence>